<dbReference type="EMBL" id="CAXAMN010013047">
    <property type="protein sequence ID" value="CAK9039764.1"/>
    <property type="molecule type" value="Genomic_DNA"/>
</dbReference>
<organism evidence="1 2">
    <name type="scientific">Durusdinium trenchii</name>
    <dbReference type="NCBI Taxonomy" id="1381693"/>
    <lineage>
        <taxon>Eukaryota</taxon>
        <taxon>Sar</taxon>
        <taxon>Alveolata</taxon>
        <taxon>Dinophyceae</taxon>
        <taxon>Suessiales</taxon>
        <taxon>Symbiodiniaceae</taxon>
        <taxon>Durusdinium</taxon>
    </lineage>
</organism>
<reference evidence="1 2" key="1">
    <citation type="submission" date="2024-02" db="EMBL/GenBank/DDBJ databases">
        <authorList>
            <person name="Chen Y."/>
            <person name="Shah S."/>
            <person name="Dougan E. K."/>
            <person name="Thang M."/>
            <person name="Chan C."/>
        </authorList>
    </citation>
    <scope>NUCLEOTIDE SEQUENCE [LARGE SCALE GENOMIC DNA]</scope>
</reference>
<gene>
    <name evidence="1" type="ORF">CCMP2556_LOCUS21510</name>
</gene>
<evidence type="ECO:0000313" key="1">
    <source>
        <dbReference type="EMBL" id="CAK9039764.1"/>
    </source>
</evidence>
<comment type="caution">
    <text evidence="1">The sequence shown here is derived from an EMBL/GenBank/DDBJ whole genome shotgun (WGS) entry which is preliminary data.</text>
</comment>
<sequence>MGDGVWSLATAVSAKRSIAALEGRPEALDVQNNAERDLRRLWGKYGFTLPIPVQDMVHECAEDGQTIPTCYLQPQDWVKHWMDTYPKLLCGEGDPSSNLRIFWKVFQQNHPTHEVFRFHSGHLDQVVPLLCHGDEGRAVKKTNYYVLSVESPLGSTQDAGLYCSCCDDLSFRANIPPYGNDSGTLTAEELAIAEKQITNFKGHSYLSKYLIFGIGGWLYKKRPSLIRRLLEKFSENMNTLFHQGVQLKSGKQVYAALIGLKGDQDFQERAMHLRRSFRHLGTVNHIGFCPLCLAGSSADLPFEDFTEQPAWLATLHGDRPWDALDEPALSTVPYDIGSPEQLIAPDLFHSLKTGIGRDIVGGIVIVLVRLGFMDYEGSTRNIDDRLTRAHGRFKLWCLSNKKSAGLRSFSTSYFNIKDRTSAPWTNSKGSDTTLLLQWCLFELTLQLRTPTVIGYDEILRVGVQLCQAALGLRLLNHHGLWLPRSCARLFYVHCMTLLRSYSWLGKEVLRLSIRAFMLKPKCHAIHHLAWTVRRALERGATLIASPQMTACDTNEDFIGRISRLSRRVGFRHCDKHVCESYFLKVAALVKRKWRQKVKQPTKRRRTSL</sequence>
<keyword evidence="2" id="KW-1185">Reference proteome</keyword>
<protein>
    <submittedName>
        <fullName evidence="1">Uncharacterized protein</fullName>
    </submittedName>
</protein>
<accession>A0ABP0LKR1</accession>
<proteinExistence type="predicted"/>
<name>A0ABP0LKR1_9DINO</name>
<evidence type="ECO:0000313" key="2">
    <source>
        <dbReference type="Proteomes" id="UP001642484"/>
    </source>
</evidence>
<dbReference type="Proteomes" id="UP001642484">
    <property type="component" value="Unassembled WGS sequence"/>
</dbReference>